<proteinExistence type="predicted"/>
<sequence>MDLTFHAPSTTPFDVDALMQRLGWKKNTSDEPSSDTAPAEGPSGPGFRSYEPSGADTYGEIAQLTPPDTYGDGVWDLDINASPAEVPSHDC</sequence>
<keyword evidence="3" id="KW-1185">Reference proteome</keyword>
<evidence type="ECO:0000256" key="1">
    <source>
        <dbReference type="SAM" id="MobiDB-lite"/>
    </source>
</evidence>
<organism evidence="2 3">
    <name type="scientific">Allobranchiibius huperziae</name>
    <dbReference type="NCBI Taxonomy" id="1874116"/>
    <lineage>
        <taxon>Bacteria</taxon>
        <taxon>Bacillati</taxon>
        <taxon>Actinomycetota</taxon>
        <taxon>Actinomycetes</taxon>
        <taxon>Micrococcales</taxon>
        <taxon>Dermacoccaceae</taxon>
        <taxon>Allobranchiibius</taxon>
    </lineage>
</organism>
<dbReference type="AlphaFoldDB" id="A0A853DKJ1"/>
<evidence type="ECO:0000313" key="3">
    <source>
        <dbReference type="Proteomes" id="UP000571817"/>
    </source>
</evidence>
<reference evidence="2 3" key="1">
    <citation type="submission" date="2020-07" db="EMBL/GenBank/DDBJ databases">
        <title>Sequencing the genomes of 1000 actinobacteria strains.</title>
        <authorList>
            <person name="Klenk H.-P."/>
        </authorList>
    </citation>
    <scope>NUCLEOTIDE SEQUENCE [LARGE SCALE GENOMIC DNA]</scope>
    <source>
        <strain evidence="2 3">DSM 29531</strain>
    </source>
</reference>
<protein>
    <submittedName>
        <fullName evidence="2">Uncharacterized protein</fullName>
    </submittedName>
</protein>
<comment type="caution">
    <text evidence="2">The sequence shown here is derived from an EMBL/GenBank/DDBJ whole genome shotgun (WGS) entry which is preliminary data.</text>
</comment>
<dbReference type="Proteomes" id="UP000571817">
    <property type="component" value="Unassembled WGS sequence"/>
</dbReference>
<dbReference type="EMBL" id="JACCFW010000001">
    <property type="protein sequence ID" value="NYJ74675.1"/>
    <property type="molecule type" value="Genomic_DNA"/>
</dbReference>
<name>A0A853DKJ1_9MICO</name>
<gene>
    <name evidence="2" type="ORF">HNR15_001638</name>
</gene>
<accession>A0A853DKJ1</accession>
<feature type="region of interest" description="Disordered" evidence="1">
    <location>
        <begin position="24"/>
        <end position="76"/>
    </location>
</feature>
<evidence type="ECO:0000313" key="2">
    <source>
        <dbReference type="EMBL" id="NYJ74675.1"/>
    </source>
</evidence>